<feature type="region of interest" description="Disordered" evidence="5">
    <location>
        <begin position="335"/>
        <end position="375"/>
    </location>
</feature>
<dbReference type="FunFam" id="1.25.40.330:FF:000001">
    <property type="entry name" value="Adenylyl cyclase-associated protein"/>
    <property type="match status" value="1"/>
</dbReference>
<dbReference type="Pfam" id="PF21938">
    <property type="entry name" value="CAP_N"/>
    <property type="match status" value="1"/>
</dbReference>
<dbReference type="InterPro" id="IPR013992">
    <property type="entry name" value="Adenylate_cyclase-assoc_CAP_N"/>
</dbReference>
<dbReference type="PANTHER" id="PTHR10652">
    <property type="entry name" value="ADENYLYL CYCLASE-ASSOCIATED PROTEIN"/>
    <property type="match status" value="1"/>
</dbReference>
<dbReference type="PROSITE" id="PS01088">
    <property type="entry name" value="CAP_1"/>
    <property type="match status" value="1"/>
</dbReference>
<evidence type="ECO:0000256" key="2">
    <source>
        <dbReference type="ARBA" id="ARBA00054756"/>
    </source>
</evidence>
<dbReference type="OrthoDB" id="77251at2759"/>
<dbReference type="InterPro" id="IPR028417">
    <property type="entry name" value="CAP_CS_C"/>
</dbReference>
<dbReference type="SMART" id="SM00673">
    <property type="entry name" value="CARP"/>
    <property type="match status" value="2"/>
</dbReference>
<feature type="region of interest" description="Disordered" evidence="5">
    <location>
        <begin position="270"/>
        <end position="316"/>
    </location>
</feature>
<dbReference type="SUPFAM" id="SSF101278">
    <property type="entry name" value="N-terminal domain of adenylylcyclase associated protein, CAP"/>
    <property type="match status" value="1"/>
</dbReference>
<dbReference type="InterPro" id="IPR036223">
    <property type="entry name" value="CAP_C_sf"/>
</dbReference>
<dbReference type="GO" id="GO:0019933">
    <property type="term" value="P:cAMP-mediated signaling"/>
    <property type="evidence" value="ECO:0007669"/>
    <property type="project" value="TreeGrafter"/>
</dbReference>
<dbReference type="SUPFAM" id="SSF69340">
    <property type="entry name" value="C-terminal domain of adenylylcyclase associated protein"/>
    <property type="match status" value="1"/>
</dbReference>
<dbReference type="EMBL" id="LK023329">
    <property type="protein sequence ID" value="CDS09151.1"/>
    <property type="molecule type" value="Genomic_DNA"/>
</dbReference>
<proteinExistence type="inferred from homology"/>
<evidence type="ECO:0000259" key="6">
    <source>
        <dbReference type="PROSITE" id="PS51329"/>
    </source>
</evidence>
<dbReference type="InterPro" id="IPR001837">
    <property type="entry name" value="Adenylate_cyclase-assoc_CAP"/>
</dbReference>
<evidence type="ECO:0000256" key="5">
    <source>
        <dbReference type="SAM" id="MobiDB-lite"/>
    </source>
</evidence>
<dbReference type="InterPro" id="IPR016098">
    <property type="entry name" value="CAP/MinC_C"/>
</dbReference>
<dbReference type="AlphaFoldDB" id="A0A077WNG2"/>
<reference evidence="7" key="1">
    <citation type="journal article" date="2014" name="Genome Announc.">
        <title>De novo whole-genome sequence and genome annotation of Lichtheimia ramosa.</title>
        <authorList>
            <person name="Linde J."/>
            <person name="Schwartze V."/>
            <person name="Binder U."/>
            <person name="Lass-Florl C."/>
            <person name="Voigt K."/>
            <person name="Horn F."/>
        </authorList>
    </citation>
    <scope>NUCLEOTIDE SEQUENCE</scope>
    <source>
        <strain evidence="7">JMRC FSU:6197</strain>
    </source>
</reference>
<comment type="function">
    <text evidence="2">The N-terminal domain binds to adenylyl cyclase, thereby enabling adenylyl cyclase to be activated by upstream regulatory signals, such as Ras. The C-terminal domain is required for normal cellular morphology and growth control.</text>
</comment>
<feature type="compositionally biased region" description="Pro residues" evidence="5">
    <location>
        <begin position="293"/>
        <end position="305"/>
    </location>
</feature>
<feature type="compositionally biased region" description="Basic and acidic residues" evidence="5">
    <location>
        <begin position="338"/>
        <end position="347"/>
    </location>
</feature>
<feature type="compositionally biased region" description="Pro residues" evidence="5">
    <location>
        <begin position="277"/>
        <end position="286"/>
    </location>
</feature>
<dbReference type="Gene3D" id="1.25.40.330">
    <property type="entry name" value="Adenylate cyclase-associated CAP, N-terminal domain"/>
    <property type="match status" value="1"/>
</dbReference>
<dbReference type="Gene3D" id="2.160.20.70">
    <property type="match status" value="1"/>
</dbReference>
<protein>
    <recommendedName>
        <fullName evidence="3 4">Adenylyl cyclase-associated protein</fullName>
    </recommendedName>
</protein>
<dbReference type="InterPro" id="IPR053950">
    <property type="entry name" value="CAP_N"/>
</dbReference>
<dbReference type="SUPFAM" id="SSF101447">
    <property type="entry name" value="Formin homology 2 domain (FH2 domain)"/>
    <property type="match status" value="1"/>
</dbReference>
<feature type="domain" description="C-CAP/cofactor C-like" evidence="6">
    <location>
        <begin position="381"/>
        <end position="516"/>
    </location>
</feature>
<dbReference type="GO" id="GO:0003779">
    <property type="term" value="F:actin binding"/>
    <property type="evidence" value="ECO:0007669"/>
    <property type="project" value="InterPro"/>
</dbReference>
<dbReference type="PANTHER" id="PTHR10652:SF0">
    <property type="entry name" value="ADENYLYL CYCLASE-ASSOCIATED PROTEIN"/>
    <property type="match status" value="1"/>
</dbReference>
<evidence type="ECO:0000256" key="1">
    <source>
        <dbReference type="ARBA" id="ARBA00007659"/>
    </source>
</evidence>
<sequence>MSERRQFTSIHSTLCRCLLLSIPIMSEFHSLANLIKRLEVATTRLEDLAMSASSASAVSASSTAAMTTHAPSAPSPATTSGAAAASGQVPLSVQKHDEEIMPLLQKFLALSSDIGGPVSEQATLTLEAVDAEKTIIQISCLAKKPDMSSSAFMKLVEPIQKALTGIVSIKDQHRGDPLFNHLSVVAEGVAALGWFTAEPAPVPYIREMKDAAQFYANRVVKEWKDKDAKHVEWTRSFTAILEALAQYVKANYPTGLTWNAHGEPAEAIIDKNNTSSPAPPPPPAQEPPSSAGGPPPPPPPPPPPMTFDDEPAVDDKPSGAAAVFAEINRGESVTAGLRKVDKSEMTHKNPALRAGSTVTSQPKKRGPPTPTKPDKYVLKKPAKTTLEANKWVVENHENNHEIVIEETAINQAVYVFGCKNSTIRIKGKVNAVTMDSCTKCGIALDSVVSTIDLVNCRSFGLQIFHVTPTVVVDKCDSGQIYLSKECLGVEILSAKSTAINILVPEEVEENVTDYKEMPVPEQLKTTIVNGKLQTVSVEHAG</sequence>
<organism evidence="7">
    <name type="scientific">Lichtheimia ramosa</name>
    <dbReference type="NCBI Taxonomy" id="688394"/>
    <lineage>
        <taxon>Eukaryota</taxon>
        <taxon>Fungi</taxon>
        <taxon>Fungi incertae sedis</taxon>
        <taxon>Mucoromycota</taxon>
        <taxon>Mucoromycotina</taxon>
        <taxon>Mucoromycetes</taxon>
        <taxon>Mucorales</taxon>
        <taxon>Lichtheimiaceae</taxon>
        <taxon>Lichtheimia</taxon>
    </lineage>
</organism>
<dbReference type="InterPro" id="IPR006599">
    <property type="entry name" value="CARP_motif"/>
</dbReference>
<evidence type="ECO:0000313" key="7">
    <source>
        <dbReference type="EMBL" id="CDS09151.1"/>
    </source>
</evidence>
<dbReference type="InterPro" id="IPR036222">
    <property type="entry name" value="CAP_N_sf"/>
</dbReference>
<dbReference type="GO" id="GO:0005737">
    <property type="term" value="C:cytoplasm"/>
    <property type="evidence" value="ECO:0007669"/>
    <property type="project" value="TreeGrafter"/>
</dbReference>
<dbReference type="InterPro" id="IPR013912">
    <property type="entry name" value="Adenylate_cyclase-assoc_CAP_C"/>
</dbReference>
<accession>A0A077WNG2</accession>
<dbReference type="Pfam" id="PF01213">
    <property type="entry name" value="CAP_N-CM"/>
    <property type="match status" value="1"/>
</dbReference>
<evidence type="ECO:0000256" key="4">
    <source>
        <dbReference type="RuleBase" id="RU000647"/>
    </source>
</evidence>
<dbReference type="GO" id="GO:0007015">
    <property type="term" value="P:actin filament organization"/>
    <property type="evidence" value="ECO:0007669"/>
    <property type="project" value="TreeGrafter"/>
</dbReference>
<dbReference type="GO" id="GO:0008179">
    <property type="term" value="F:adenylate cyclase binding"/>
    <property type="evidence" value="ECO:0007669"/>
    <property type="project" value="TreeGrafter"/>
</dbReference>
<dbReference type="PROSITE" id="PS51329">
    <property type="entry name" value="C_CAP_COFACTOR_C"/>
    <property type="match status" value="1"/>
</dbReference>
<dbReference type="Pfam" id="PF08603">
    <property type="entry name" value="CAP_C"/>
    <property type="match status" value="1"/>
</dbReference>
<dbReference type="InterPro" id="IPR017901">
    <property type="entry name" value="C-CAP_CF_C-like"/>
</dbReference>
<evidence type="ECO:0000256" key="3">
    <source>
        <dbReference type="ARBA" id="ARBA00072052"/>
    </source>
</evidence>
<gene>
    <name evidence="7" type="ORF">LRAMOSA10511</name>
</gene>
<dbReference type="PROSITE" id="PS01089">
    <property type="entry name" value="CAP_2"/>
    <property type="match status" value="1"/>
</dbReference>
<comment type="similarity">
    <text evidence="1 4">Belongs to the CAP family.</text>
</comment>
<dbReference type="InterPro" id="IPR018106">
    <property type="entry name" value="CAP_CS_N"/>
</dbReference>
<name>A0A077WNG2_9FUNG</name>